<proteinExistence type="predicted"/>
<accession>B9TQG8</accession>
<name>B9TQG8_RICCO</name>
<dbReference type="EMBL" id="EQ998792">
    <property type="protein sequence ID" value="EEF21897.1"/>
    <property type="molecule type" value="Genomic_DNA"/>
</dbReference>
<protein>
    <submittedName>
        <fullName evidence="1">Uncharacterized protein</fullName>
    </submittedName>
</protein>
<organism evidence="1 2">
    <name type="scientific">Ricinus communis</name>
    <name type="common">Castor bean</name>
    <dbReference type="NCBI Taxonomy" id="3988"/>
    <lineage>
        <taxon>Eukaryota</taxon>
        <taxon>Viridiplantae</taxon>
        <taxon>Streptophyta</taxon>
        <taxon>Embryophyta</taxon>
        <taxon>Tracheophyta</taxon>
        <taxon>Spermatophyta</taxon>
        <taxon>Magnoliopsida</taxon>
        <taxon>eudicotyledons</taxon>
        <taxon>Gunneridae</taxon>
        <taxon>Pentapetalae</taxon>
        <taxon>rosids</taxon>
        <taxon>fabids</taxon>
        <taxon>Malpighiales</taxon>
        <taxon>Euphorbiaceae</taxon>
        <taxon>Acalyphoideae</taxon>
        <taxon>Acalypheae</taxon>
        <taxon>Ricinus</taxon>
    </lineage>
</organism>
<gene>
    <name evidence="1" type="ORF">RCOM_2039000</name>
</gene>
<sequence length="75" mass="8089">LTDNIGNIALLQRCAQLGLIASSALAESVADAYREYRTLIHHAKLQGQDAVVADDQLQAERAAVVQLWQALFAGN</sequence>
<dbReference type="AlphaFoldDB" id="B9TQG8"/>
<dbReference type="SUPFAM" id="SSF81593">
    <property type="entry name" value="Nucleotidyltransferase substrate binding subunit/domain"/>
    <property type="match status" value="1"/>
</dbReference>
<dbReference type="InParanoid" id="B9TQG8"/>
<dbReference type="Proteomes" id="UP000008311">
    <property type="component" value="Unassembled WGS sequence"/>
</dbReference>
<keyword evidence="2" id="KW-1185">Reference proteome</keyword>
<evidence type="ECO:0000313" key="2">
    <source>
        <dbReference type="Proteomes" id="UP000008311"/>
    </source>
</evidence>
<feature type="non-terminal residue" evidence="1">
    <location>
        <position position="1"/>
    </location>
</feature>
<evidence type="ECO:0000313" key="1">
    <source>
        <dbReference type="EMBL" id="EEF21897.1"/>
    </source>
</evidence>
<dbReference type="Gene3D" id="1.20.120.330">
    <property type="entry name" value="Nucleotidyltransferases domain 2"/>
    <property type="match status" value="1"/>
</dbReference>
<reference evidence="2" key="1">
    <citation type="journal article" date="2010" name="Nat. Biotechnol.">
        <title>Draft genome sequence of the oilseed species Ricinus communis.</title>
        <authorList>
            <person name="Chan A.P."/>
            <person name="Crabtree J."/>
            <person name="Zhao Q."/>
            <person name="Lorenzi H."/>
            <person name="Orvis J."/>
            <person name="Puiu D."/>
            <person name="Melake-Berhan A."/>
            <person name="Jones K.M."/>
            <person name="Redman J."/>
            <person name="Chen G."/>
            <person name="Cahoon E.B."/>
            <person name="Gedil M."/>
            <person name="Stanke M."/>
            <person name="Haas B.J."/>
            <person name="Wortman J.R."/>
            <person name="Fraser-Liggett C.M."/>
            <person name="Ravel J."/>
            <person name="Rabinowicz P.D."/>
        </authorList>
    </citation>
    <scope>NUCLEOTIDE SEQUENCE [LARGE SCALE GENOMIC DNA]</scope>
    <source>
        <strain evidence="2">cv. Hale</strain>
    </source>
</reference>